<organism evidence="1 2">
    <name type="scientific">Catellatospora chokoriensis</name>
    <dbReference type="NCBI Taxonomy" id="310353"/>
    <lineage>
        <taxon>Bacteria</taxon>
        <taxon>Bacillati</taxon>
        <taxon>Actinomycetota</taxon>
        <taxon>Actinomycetes</taxon>
        <taxon>Micromonosporales</taxon>
        <taxon>Micromonosporaceae</taxon>
        <taxon>Catellatospora</taxon>
    </lineage>
</organism>
<evidence type="ECO:0000313" key="2">
    <source>
        <dbReference type="Proteomes" id="UP000619293"/>
    </source>
</evidence>
<sequence length="231" mass="24549">MTAGLRRYLTAPAPPAVTAQAAQERCELCAAAIPADHDHLADLSSRSLPCVCRPCYLLFVPADSSPGAVAQQEPGPRRFAAVPREHVALPDFPLSDLDWAALDVPVRLTFVFVDSALGRPVALYPSPAGATESQLPPEAWAKVLARHPYTAQLPPDVLALLLHRGPDGPEAYAVPVDACYRLVGLVRRHWRGFDGGEQAWAAIGGWLAQVRANAQPPVPDHAATSVGAARG</sequence>
<proteinExistence type="predicted"/>
<keyword evidence="2" id="KW-1185">Reference proteome</keyword>
<dbReference type="RefSeq" id="WP_191839838.1">
    <property type="nucleotide sequence ID" value="NZ_BAAALB010000047.1"/>
</dbReference>
<dbReference type="Proteomes" id="UP000619293">
    <property type="component" value="Unassembled WGS sequence"/>
</dbReference>
<evidence type="ECO:0000313" key="1">
    <source>
        <dbReference type="EMBL" id="GIF93837.1"/>
    </source>
</evidence>
<comment type="caution">
    <text evidence="1">The sequence shown here is derived from an EMBL/GenBank/DDBJ whole genome shotgun (WGS) entry which is preliminary data.</text>
</comment>
<name>A0A8J3NVC3_9ACTN</name>
<dbReference type="Pfam" id="PF19372">
    <property type="entry name" value="DUF5947"/>
    <property type="match status" value="1"/>
</dbReference>
<dbReference type="AlphaFoldDB" id="A0A8J3NVC3"/>
<dbReference type="EMBL" id="BONG01000074">
    <property type="protein sequence ID" value="GIF93837.1"/>
    <property type="molecule type" value="Genomic_DNA"/>
</dbReference>
<protein>
    <submittedName>
        <fullName evidence="1">Uncharacterized protein</fullName>
    </submittedName>
</protein>
<reference evidence="1 2" key="1">
    <citation type="submission" date="2021-01" db="EMBL/GenBank/DDBJ databases">
        <title>Whole genome shotgun sequence of Catellatospora chokoriensis NBRC 107358.</title>
        <authorList>
            <person name="Komaki H."/>
            <person name="Tamura T."/>
        </authorList>
    </citation>
    <scope>NUCLEOTIDE SEQUENCE [LARGE SCALE GENOMIC DNA]</scope>
    <source>
        <strain evidence="1 2">NBRC 107358</strain>
    </source>
</reference>
<dbReference type="InterPro" id="IPR045991">
    <property type="entry name" value="DUF5947"/>
</dbReference>
<accession>A0A8J3NVC3</accession>
<gene>
    <name evidence="1" type="ORF">Cch02nite_72810</name>
</gene>